<evidence type="ECO:0000313" key="1">
    <source>
        <dbReference type="EMBL" id="MBD2616272.1"/>
    </source>
</evidence>
<protein>
    <recommendedName>
        <fullName evidence="3">Squalene cyclase C-terminal domain-containing protein</fullName>
    </recommendedName>
</protein>
<dbReference type="Proteomes" id="UP000606396">
    <property type="component" value="Unassembled WGS sequence"/>
</dbReference>
<evidence type="ECO:0008006" key="3">
    <source>
        <dbReference type="Google" id="ProtNLM"/>
    </source>
</evidence>
<dbReference type="InterPro" id="IPR008930">
    <property type="entry name" value="Terpenoid_cyclase/PrenylTrfase"/>
</dbReference>
<gene>
    <name evidence="1" type="ORF">H6G94_34395</name>
</gene>
<proteinExistence type="predicted"/>
<dbReference type="SUPFAM" id="SSF48239">
    <property type="entry name" value="Terpenoid cyclases/Protein prenyltransferases"/>
    <property type="match status" value="1"/>
</dbReference>
<comment type="caution">
    <text evidence="1">The sequence shown here is derived from an EMBL/GenBank/DDBJ whole genome shotgun (WGS) entry which is preliminary data.</text>
</comment>
<dbReference type="RefSeq" id="WP_190952724.1">
    <property type="nucleotide sequence ID" value="NZ_JACJTC010000045.1"/>
</dbReference>
<keyword evidence="2" id="KW-1185">Reference proteome</keyword>
<sequence>MVYQRTHTWLYSLKDSLQPLKPHLTPLVCPEAIEQLDSVSSYFPDAIASTYGFEYRLQPSAPVVDFAFQVTETGREILAGLNPHTRLSEEFSKHPVWQQIQKFCGEWADPSSLLHYFISDLWLEFDSKLDGDTSTNNIPIPGLFFGVTSPPDNSGISFNYSWIWEQAMPSLLGTPLPPALEKKFIDCIKRLPPRTSIFQVGMMFSRTVEAIRLCLVGSPSELLPYLKEIGWTGQLAEVEKLVNSLSGCVDGIILDLDIGEQIYPRIGIEGIFLTRYQACVNGQWESLLDYLTSQGLCAKETKDALLKYSGYSLVKCLRDRIYVRGLNHIKLIYQSGQPLASKIYFGAMHQPLSKIPGRSAETVSTEDATKQERGDADPIESAVTFLLTARNSEGWWIDFQLAAGLSDEWVTGYVGTMLANIPDTRVPKAVSTAWNLLNSRRHRANGKWGYNRLPPGDADSTGWVLQLAYAIGESNSERARQAMQSLAAHQRSDGGICTYESEESIRAFIHASPEIGFAGWCGSHTCVSAAIAALPEYRFQLQDYLRSTQQNDGSWLAYWWQDPEYVTALAAEVIAACYPNSDCITNAVAWGMNRLNSQGFVATSDRPSGSPFATAWCLRLLILRRQDTAVQAAIAKVTNWLLAQQQPNGSWISSARLQVPLPDDLNPNKFNQWIYHGTIQGSLVFDKHCVFTTATVLQALHRSL</sequence>
<reference evidence="1 2" key="1">
    <citation type="journal article" date="2020" name="ISME J.">
        <title>Comparative genomics reveals insights into cyanobacterial evolution and habitat adaptation.</title>
        <authorList>
            <person name="Chen M.Y."/>
            <person name="Teng W.K."/>
            <person name="Zhao L."/>
            <person name="Hu C.X."/>
            <person name="Zhou Y.K."/>
            <person name="Han B.P."/>
            <person name="Song L.R."/>
            <person name="Shu W.S."/>
        </authorList>
    </citation>
    <scope>NUCLEOTIDE SEQUENCE [LARGE SCALE GENOMIC DNA]</scope>
    <source>
        <strain evidence="1 2">FACHB-252</strain>
    </source>
</reference>
<dbReference type="EMBL" id="JACJTC010000045">
    <property type="protein sequence ID" value="MBD2616272.1"/>
    <property type="molecule type" value="Genomic_DNA"/>
</dbReference>
<dbReference type="Gene3D" id="1.50.10.20">
    <property type="match status" value="2"/>
</dbReference>
<accession>A0ABR8HM99</accession>
<name>A0ABR8HM99_NOSPU</name>
<organism evidence="1 2">
    <name type="scientific">Nostoc punctiforme FACHB-252</name>
    <dbReference type="NCBI Taxonomy" id="1357509"/>
    <lineage>
        <taxon>Bacteria</taxon>
        <taxon>Bacillati</taxon>
        <taxon>Cyanobacteriota</taxon>
        <taxon>Cyanophyceae</taxon>
        <taxon>Nostocales</taxon>
        <taxon>Nostocaceae</taxon>
        <taxon>Nostoc</taxon>
    </lineage>
</organism>
<evidence type="ECO:0000313" key="2">
    <source>
        <dbReference type="Proteomes" id="UP000606396"/>
    </source>
</evidence>